<evidence type="ECO:0000256" key="7">
    <source>
        <dbReference type="HAMAP-Rule" id="MF_00599"/>
    </source>
</evidence>
<dbReference type="GO" id="GO:0005886">
    <property type="term" value="C:plasma membrane"/>
    <property type="evidence" value="ECO:0007669"/>
    <property type="project" value="UniProtKB-SubCell"/>
</dbReference>
<dbReference type="InterPro" id="IPR023081">
    <property type="entry name" value="Cell_div_FtsB"/>
</dbReference>
<evidence type="ECO:0000313" key="9">
    <source>
        <dbReference type="Proteomes" id="UP001165678"/>
    </source>
</evidence>
<keyword evidence="9" id="KW-1185">Reference proteome</keyword>
<sequence>MLKWLSIALVALLGILQYHLWFDEGGFIEWHRVMSRADTLAESNAVLKARNERLAAEVIDLKNGLGAVEERARNDLGMVRGDEQFFWVPGVTVDATEEARNSPPEPRS</sequence>
<dbReference type="GO" id="GO:0030428">
    <property type="term" value="C:cell septum"/>
    <property type="evidence" value="ECO:0007669"/>
    <property type="project" value="TreeGrafter"/>
</dbReference>
<dbReference type="GO" id="GO:0043093">
    <property type="term" value="P:FtsZ-dependent cytokinesis"/>
    <property type="evidence" value="ECO:0007669"/>
    <property type="project" value="UniProtKB-UniRule"/>
</dbReference>
<dbReference type="GO" id="GO:0032153">
    <property type="term" value="C:cell division site"/>
    <property type="evidence" value="ECO:0007669"/>
    <property type="project" value="UniProtKB-UniRule"/>
</dbReference>
<keyword evidence="3 7" id="KW-0812">Transmembrane</keyword>
<comment type="function">
    <text evidence="7">Essential cell division protein. May link together the upstream cell division proteins, which are predominantly cytoplasmic, with the downstream cell division proteins, which are predominantly periplasmic.</text>
</comment>
<evidence type="ECO:0000256" key="1">
    <source>
        <dbReference type="ARBA" id="ARBA00022475"/>
    </source>
</evidence>
<feature type="topological domain" description="Periplasmic" evidence="7">
    <location>
        <begin position="23"/>
        <end position="108"/>
    </location>
</feature>
<evidence type="ECO:0000256" key="4">
    <source>
        <dbReference type="ARBA" id="ARBA00022989"/>
    </source>
</evidence>
<keyword evidence="1 7" id="KW-1003">Cell membrane</keyword>
<keyword evidence="6 7" id="KW-0131">Cell cycle</keyword>
<gene>
    <name evidence="7" type="primary">ftsB</name>
    <name evidence="8" type="ORF">OQ287_11565</name>
</gene>
<keyword evidence="2 7" id="KW-0132">Cell division</keyword>
<evidence type="ECO:0000313" key="8">
    <source>
        <dbReference type="EMBL" id="MCX2524879.1"/>
    </source>
</evidence>
<keyword evidence="4 7" id="KW-1133">Transmembrane helix</keyword>
<evidence type="ECO:0000256" key="6">
    <source>
        <dbReference type="ARBA" id="ARBA00023306"/>
    </source>
</evidence>
<dbReference type="PANTHER" id="PTHR37485:SF1">
    <property type="entry name" value="CELL DIVISION PROTEIN FTSB"/>
    <property type="match status" value="1"/>
</dbReference>
<dbReference type="AlphaFoldDB" id="A0AA41ZIK4"/>
<feature type="topological domain" description="Cytoplasmic" evidence="7">
    <location>
        <begin position="1"/>
        <end position="4"/>
    </location>
</feature>
<protein>
    <recommendedName>
        <fullName evidence="7">Cell division protein FtsB</fullName>
    </recommendedName>
</protein>
<name>A0AA41ZIK4_9GAMM</name>
<organism evidence="8 9">
    <name type="scientific">Larsenimonas rhizosphaerae</name>
    <dbReference type="NCBI Taxonomy" id="2944682"/>
    <lineage>
        <taxon>Bacteria</taxon>
        <taxon>Pseudomonadati</taxon>
        <taxon>Pseudomonadota</taxon>
        <taxon>Gammaproteobacteria</taxon>
        <taxon>Oceanospirillales</taxon>
        <taxon>Halomonadaceae</taxon>
        <taxon>Larsenimonas</taxon>
    </lineage>
</organism>
<keyword evidence="5 7" id="KW-0472">Membrane</keyword>
<evidence type="ECO:0000256" key="5">
    <source>
        <dbReference type="ARBA" id="ARBA00023136"/>
    </source>
</evidence>
<dbReference type="HAMAP" id="MF_00599">
    <property type="entry name" value="FtsB"/>
    <property type="match status" value="1"/>
</dbReference>
<comment type="similarity">
    <text evidence="7">Belongs to the FtsB family.</text>
</comment>
<proteinExistence type="inferred from homology"/>
<dbReference type="EMBL" id="JAPIVE010000003">
    <property type="protein sequence ID" value="MCX2524879.1"/>
    <property type="molecule type" value="Genomic_DNA"/>
</dbReference>
<comment type="caution">
    <text evidence="8">The sequence shown here is derived from an EMBL/GenBank/DDBJ whole genome shotgun (WGS) entry which is preliminary data.</text>
</comment>
<evidence type="ECO:0000256" key="3">
    <source>
        <dbReference type="ARBA" id="ARBA00022692"/>
    </source>
</evidence>
<reference evidence="8" key="1">
    <citation type="submission" date="2022-11" db="EMBL/GenBank/DDBJ databases">
        <title>Larsenimonas rhizosphaerae sp. nov., isolated from a tidal mudflat.</title>
        <authorList>
            <person name="Lee S.D."/>
            <person name="Kim I.S."/>
        </authorList>
    </citation>
    <scope>NUCLEOTIDE SEQUENCE</scope>
    <source>
        <strain evidence="8">GH2-1</strain>
    </source>
</reference>
<comment type="subcellular location">
    <subcellularLocation>
        <location evidence="7">Cell inner membrane</location>
        <topology evidence="7">Single-pass type II membrane protein</topology>
    </subcellularLocation>
    <text evidence="7">Localizes to the division septum.</text>
</comment>
<dbReference type="RefSeq" id="WP_250939106.1">
    <property type="nucleotide sequence ID" value="NZ_JAMLJK010000003.1"/>
</dbReference>
<keyword evidence="7" id="KW-0997">Cell inner membrane</keyword>
<evidence type="ECO:0000256" key="2">
    <source>
        <dbReference type="ARBA" id="ARBA00022618"/>
    </source>
</evidence>
<dbReference type="InterPro" id="IPR007060">
    <property type="entry name" value="FtsL/DivIC"/>
</dbReference>
<accession>A0AA41ZIK4</accession>
<dbReference type="Pfam" id="PF04977">
    <property type="entry name" value="DivIC"/>
    <property type="match status" value="1"/>
</dbReference>
<dbReference type="Proteomes" id="UP001165678">
    <property type="component" value="Unassembled WGS sequence"/>
</dbReference>
<dbReference type="PANTHER" id="PTHR37485">
    <property type="entry name" value="CELL DIVISION PROTEIN FTSB"/>
    <property type="match status" value="1"/>
</dbReference>
<comment type="subunit">
    <text evidence="7">Part of a complex composed of FtsB, FtsL and FtsQ.</text>
</comment>